<evidence type="ECO:0000313" key="5">
    <source>
        <dbReference type="EMBL" id="MCQ5081438.1"/>
    </source>
</evidence>
<evidence type="ECO:0000259" key="3">
    <source>
        <dbReference type="SMART" id="SM00477"/>
    </source>
</evidence>
<protein>
    <submittedName>
        <fullName evidence="5">DNA/RNA non-specific endonuclease</fullName>
    </submittedName>
</protein>
<feature type="active site" description="Proton acceptor" evidence="1">
    <location>
        <position position="94"/>
    </location>
</feature>
<dbReference type="InterPro" id="IPR044925">
    <property type="entry name" value="His-Me_finger_sf"/>
</dbReference>
<keyword evidence="5" id="KW-0255">Endonuclease</keyword>
<dbReference type="GO" id="GO:0046872">
    <property type="term" value="F:metal ion binding"/>
    <property type="evidence" value="ECO:0007669"/>
    <property type="project" value="UniProtKB-KW"/>
</dbReference>
<feature type="binding site" evidence="2">
    <location>
        <position position="125"/>
    </location>
    <ligand>
        <name>Mg(2+)</name>
        <dbReference type="ChEBI" id="CHEBI:18420"/>
        <note>catalytic</note>
    </ligand>
</feature>
<feature type="domain" description="ENPP1-3/EXOG-like endonuclease/phosphodiesterase" evidence="3">
    <location>
        <begin position="34"/>
        <end position="240"/>
    </location>
</feature>
<dbReference type="SUPFAM" id="SSF54060">
    <property type="entry name" value="His-Me finger endonucleases"/>
    <property type="match status" value="1"/>
</dbReference>
<comment type="caution">
    <text evidence="5">The sequence shown here is derived from an EMBL/GenBank/DDBJ whole genome shotgun (WGS) entry which is preliminary data.</text>
</comment>
<keyword evidence="2" id="KW-0479">Metal-binding</keyword>
<accession>A0AAJ1FNF2</accession>
<keyword evidence="5" id="KW-0540">Nuclease</keyword>
<dbReference type="SMART" id="SM00477">
    <property type="entry name" value="NUC"/>
    <property type="match status" value="1"/>
</dbReference>
<gene>
    <name evidence="5" type="ORF">NE651_00835</name>
</gene>
<evidence type="ECO:0000259" key="4">
    <source>
        <dbReference type="SMART" id="SM00892"/>
    </source>
</evidence>
<dbReference type="SMART" id="SM00892">
    <property type="entry name" value="Endonuclease_NS"/>
    <property type="match status" value="1"/>
</dbReference>
<evidence type="ECO:0000256" key="2">
    <source>
        <dbReference type="PIRSR" id="PIRSR640255-2"/>
    </source>
</evidence>
<dbReference type="AlphaFoldDB" id="A0AAJ1FNF2"/>
<dbReference type="Proteomes" id="UP001205035">
    <property type="component" value="Unassembled WGS sequence"/>
</dbReference>
<name>A0AAJ1FNF2_9BACT</name>
<dbReference type="Gene3D" id="3.40.570.10">
    <property type="entry name" value="Extracellular Endonuclease, subunit A"/>
    <property type="match status" value="1"/>
</dbReference>
<dbReference type="EMBL" id="JANGBQ010000001">
    <property type="protein sequence ID" value="MCQ5081438.1"/>
    <property type="molecule type" value="Genomic_DNA"/>
</dbReference>
<dbReference type="InterPro" id="IPR020821">
    <property type="entry name" value="ENPP1-3/EXOG-like_nuc-like"/>
</dbReference>
<organism evidence="5 6">
    <name type="scientific">Alistipes onderdonkii</name>
    <dbReference type="NCBI Taxonomy" id="328813"/>
    <lineage>
        <taxon>Bacteria</taxon>
        <taxon>Pseudomonadati</taxon>
        <taxon>Bacteroidota</taxon>
        <taxon>Bacteroidia</taxon>
        <taxon>Bacteroidales</taxon>
        <taxon>Rikenellaceae</taxon>
        <taxon>Alistipes</taxon>
    </lineage>
</organism>
<evidence type="ECO:0000256" key="1">
    <source>
        <dbReference type="PIRSR" id="PIRSR640255-1"/>
    </source>
</evidence>
<dbReference type="RefSeq" id="WP_256166041.1">
    <property type="nucleotide sequence ID" value="NZ_JANGBQ010000001.1"/>
</dbReference>
<dbReference type="InterPro" id="IPR001604">
    <property type="entry name" value="Endo_G_ENPP1-like_dom"/>
</dbReference>
<evidence type="ECO:0000313" key="6">
    <source>
        <dbReference type="Proteomes" id="UP001205035"/>
    </source>
</evidence>
<feature type="domain" description="DNA/RNA non-specific endonuclease/pyrophosphatase/phosphodiesterase" evidence="4">
    <location>
        <begin position="33"/>
        <end position="240"/>
    </location>
</feature>
<dbReference type="GO" id="GO:0003676">
    <property type="term" value="F:nucleic acid binding"/>
    <property type="evidence" value="ECO:0007669"/>
    <property type="project" value="InterPro"/>
</dbReference>
<reference evidence="5" key="1">
    <citation type="submission" date="2022-06" db="EMBL/GenBank/DDBJ databases">
        <title>Isolation of gut microbiota from human fecal samples.</title>
        <authorList>
            <person name="Pamer E.G."/>
            <person name="Barat B."/>
            <person name="Waligurski E."/>
            <person name="Medina S."/>
            <person name="Paddock L."/>
            <person name="Mostad J."/>
        </authorList>
    </citation>
    <scope>NUCLEOTIDE SEQUENCE</scope>
    <source>
        <strain evidence="5">DFI.6.22</strain>
    </source>
</reference>
<dbReference type="InterPro" id="IPR044929">
    <property type="entry name" value="DNA/RNA_non-sp_Endonuclease_sf"/>
</dbReference>
<sequence length="255" mass="27571">MGKSWAELPAANTSVTEICHYITDVAATGNGSYPRNFAMGYDKAKKAALWAAYPLHAYYTAPNASKERAYSADPSLGKTEQMVGGVGAPYNKGHQVPNADRKVSNLANKQISYYSNMTPQLATFNSGAWGTLENRVRGWMCADTLYVVTGCYFDGTEGTTTDNGGNPCPVPTHYYKVLLRTKQGTTGQSVTTLAADELQCIGFWYEQTTDKTQTPDGCAVPVTEIEAKCGFEFFVNVPNAPKSSYSPGEWGLSGN</sequence>
<dbReference type="GO" id="GO:0004519">
    <property type="term" value="F:endonuclease activity"/>
    <property type="evidence" value="ECO:0007669"/>
    <property type="project" value="UniProtKB-KW"/>
</dbReference>
<dbReference type="GO" id="GO:0016787">
    <property type="term" value="F:hydrolase activity"/>
    <property type="evidence" value="ECO:0007669"/>
    <property type="project" value="InterPro"/>
</dbReference>
<dbReference type="PANTHER" id="PTHR13966:SF5">
    <property type="entry name" value="ENDONUCLEASE G, MITOCHONDRIAL"/>
    <property type="match status" value="1"/>
</dbReference>
<keyword evidence="5" id="KW-0378">Hydrolase</keyword>
<dbReference type="Pfam" id="PF01223">
    <property type="entry name" value="Endonuclease_NS"/>
    <property type="match status" value="1"/>
</dbReference>
<proteinExistence type="predicted"/>
<dbReference type="PANTHER" id="PTHR13966">
    <property type="entry name" value="ENDONUCLEASE RELATED"/>
    <property type="match status" value="1"/>
</dbReference>
<dbReference type="InterPro" id="IPR040255">
    <property type="entry name" value="Non-specific_endonuclease"/>
</dbReference>